<dbReference type="InterPro" id="IPR011990">
    <property type="entry name" value="TPR-like_helical_dom_sf"/>
</dbReference>
<evidence type="ECO:0000256" key="2">
    <source>
        <dbReference type="PROSITE-ProRule" id="PRU00708"/>
    </source>
</evidence>
<dbReference type="InterPro" id="IPR046960">
    <property type="entry name" value="PPR_At4g14850-like_plant"/>
</dbReference>
<dbReference type="InterPro" id="IPR002885">
    <property type="entry name" value="PPR_rpt"/>
</dbReference>
<feature type="repeat" description="PPR" evidence="2">
    <location>
        <begin position="524"/>
        <end position="558"/>
    </location>
</feature>
<reference evidence="4 5" key="1">
    <citation type="submission" date="2025-04" db="UniProtKB">
        <authorList>
            <consortium name="RefSeq"/>
        </authorList>
    </citation>
    <scope>IDENTIFICATION</scope>
</reference>
<dbReference type="Pfam" id="PF13041">
    <property type="entry name" value="PPR_2"/>
    <property type="match status" value="4"/>
</dbReference>
<dbReference type="FunFam" id="1.25.40.10:FF:000366">
    <property type="entry name" value="Pentatricopeptide (PPR) repeat-containing protein"/>
    <property type="match status" value="1"/>
</dbReference>
<sequence length="866" mass="97140">MLRRKNLVPICKCFSWSSEFECNLFPKILRRISNLTLSSAQFNGVSRNHDDDDLVSRISSMLRDVHDPLDLQKGRQIHAQLVVNGLEDHRVSRNGVLGMYVLCGSVCDAKDVFFRLEKKASLHWNWMIRGFNMMGLFDFALLFYFKMFFYGVLPDQHTYSCVLKSCCGLSTVGLGRLIHGMISSVGLEEDMYVGSSLIKLYAENGCIVEAREVFDKMPERDCVLWNVMIDGYVRNGDAEKAVQMFNRMRISGINPNYVSFICVLSVCALEGMLECGNQLHALAVKLGLELEASVANTLVSLYSRCQCLSDVQILFGLMPQPDLVTWNGMISGYVQSGLKDEAFILFYQMQRAGVKPNSITLSSFLPSLSGIACLKQVKEVHSYIIRNQIDMDAFLKSALIDLYFKCKDVVSAMRIFHASKTMDIVICSAMISGYVLNGLSRDALEMFRMLLGAQLKPNAITLASVLPACSCLNALRLGKELHGYVIRNACEGRCYVSSALLDMYAKCGRVDLSYLVFRNISIKDSVAWNSMISSFTQNGQPEDAISHFRQMGDEGIRYDCVTVSSALSACASLPALHCGKEIHGFMMRSYLRSDLFAESALIDMYSKCGNLLWARRVFDSMSIKNEVSWNSIIASYGTHGLLTDALSLFQQMQEAGFRPDHVTFLTIISACGHAGHVEEGFRYYRCMSEQYGITARMEHYAAVVDLFGRAGLLNEAFSFIKSMPLKPDAGIWGALLGACRVYRNVELAELASQQLFELDPQNSGYYVLMSNINAVTGRWDGVSKVRNLMRERKVQKAPGCSWIEINNSSHMFIAADESHPDSFQIYFLLKLLLMELRLAGYVPQPDLIYPQQECTARVKNKIHSPS</sequence>
<organism evidence="3 6">
    <name type="scientific">Dioscorea cayennensis subsp. rotundata</name>
    <name type="common">White Guinea yam</name>
    <name type="synonym">Dioscorea rotundata</name>
    <dbReference type="NCBI Taxonomy" id="55577"/>
    <lineage>
        <taxon>Eukaryota</taxon>
        <taxon>Viridiplantae</taxon>
        <taxon>Streptophyta</taxon>
        <taxon>Embryophyta</taxon>
        <taxon>Tracheophyta</taxon>
        <taxon>Spermatophyta</taxon>
        <taxon>Magnoliopsida</taxon>
        <taxon>Liliopsida</taxon>
        <taxon>Dioscoreales</taxon>
        <taxon>Dioscoreaceae</taxon>
        <taxon>Dioscorea</taxon>
    </lineage>
</organism>
<feature type="repeat" description="PPR" evidence="2">
    <location>
        <begin position="221"/>
        <end position="255"/>
    </location>
</feature>
<evidence type="ECO:0000313" key="7">
    <source>
        <dbReference type="RefSeq" id="XP_039131379.1"/>
    </source>
</evidence>
<dbReference type="FunFam" id="1.25.40.10:FF:000031">
    <property type="entry name" value="Pentatricopeptide repeat-containing protein mitochondrial"/>
    <property type="match status" value="1"/>
</dbReference>
<dbReference type="FunFam" id="1.25.40.10:FF:000351">
    <property type="entry name" value="Pentatricopeptide repeat-containing protein"/>
    <property type="match status" value="1"/>
</dbReference>
<dbReference type="Gene3D" id="1.25.40.10">
    <property type="entry name" value="Tetratricopeptide repeat domain"/>
    <property type="match status" value="6"/>
</dbReference>
<dbReference type="RefSeq" id="XP_039131379.1">
    <property type="nucleotide sequence ID" value="XM_039275445.1"/>
</dbReference>
<dbReference type="GO" id="GO:0003723">
    <property type="term" value="F:RNA binding"/>
    <property type="evidence" value="ECO:0007669"/>
    <property type="project" value="InterPro"/>
</dbReference>
<keyword evidence="1" id="KW-0677">Repeat</keyword>
<dbReference type="InterPro" id="IPR046848">
    <property type="entry name" value="E_motif"/>
</dbReference>
<dbReference type="RefSeq" id="XP_039131377.1">
    <property type="nucleotide sequence ID" value="XM_039275443.1"/>
</dbReference>
<dbReference type="PANTHER" id="PTHR47926:SF357">
    <property type="entry name" value="PENTATRICOPEPTIDE REPEAT-CONTAINING PROTEIN"/>
    <property type="match status" value="1"/>
</dbReference>
<feature type="repeat" description="PPR" evidence="2">
    <location>
        <begin position="423"/>
        <end position="457"/>
    </location>
</feature>
<dbReference type="PANTHER" id="PTHR47926">
    <property type="entry name" value="PENTATRICOPEPTIDE REPEAT-CONTAINING PROTEIN"/>
    <property type="match status" value="1"/>
</dbReference>
<dbReference type="Pfam" id="PF01535">
    <property type="entry name" value="PPR"/>
    <property type="match status" value="3"/>
</dbReference>
<dbReference type="NCBIfam" id="TIGR00756">
    <property type="entry name" value="PPR"/>
    <property type="match status" value="6"/>
</dbReference>
<dbReference type="FunFam" id="1.25.40.10:FF:000436">
    <property type="entry name" value="Pentatricopeptide repeat-containing protein At5g39350 family"/>
    <property type="match status" value="1"/>
</dbReference>
<dbReference type="RefSeq" id="XP_039131376.1">
    <property type="nucleotide sequence ID" value="XM_039275442.1"/>
</dbReference>
<evidence type="ECO:0000313" key="6">
    <source>
        <dbReference type="RefSeq" id="XP_039131378.1"/>
    </source>
</evidence>
<protein>
    <submittedName>
        <fullName evidence="4 5">Pentatricopeptide repeat-containing protein At4g21300</fullName>
    </submittedName>
</protein>
<evidence type="ECO:0000313" key="4">
    <source>
        <dbReference type="RefSeq" id="XP_039131376.1"/>
    </source>
</evidence>
<dbReference type="GO" id="GO:0009451">
    <property type="term" value="P:RNA modification"/>
    <property type="evidence" value="ECO:0007669"/>
    <property type="project" value="InterPro"/>
</dbReference>
<evidence type="ECO:0000256" key="1">
    <source>
        <dbReference type="ARBA" id="ARBA00022737"/>
    </source>
</evidence>
<keyword evidence="3" id="KW-1185">Reference proteome</keyword>
<evidence type="ECO:0000313" key="5">
    <source>
        <dbReference type="RefSeq" id="XP_039131377.1"/>
    </source>
</evidence>
<evidence type="ECO:0000313" key="3">
    <source>
        <dbReference type="Proteomes" id="UP001515500"/>
    </source>
</evidence>
<gene>
    <name evidence="4 5 6 7" type="primary">LOC120267765</name>
</gene>
<dbReference type="PROSITE" id="PS51375">
    <property type="entry name" value="PPR"/>
    <property type="match status" value="5"/>
</dbReference>
<name>A0AB40BV82_DIOCR</name>
<dbReference type="FunFam" id="1.25.40.10:FF:000196">
    <property type="entry name" value="Pentatricopeptide repeat-containing protein At4g14850"/>
    <property type="match status" value="1"/>
</dbReference>
<feature type="repeat" description="PPR" evidence="2">
    <location>
        <begin position="322"/>
        <end position="356"/>
    </location>
</feature>
<dbReference type="RefSeq" id="XP_039131378.1">
    <property type="nucleotide sequence ID" value="XM_039275444.1"/>
</dbReference>
<dbReference type="FunFam" id="1.25.40.10:FF:000682">
    <property type="entry name" value="Pentatricopeptide repeat-containing protein At3g16610"/>
    <property type="match status" value="1"/>
</dbReference>
<dbReference type="GeneID" id="120267765"/>
<dbReference type="Proteomes" id="UP001515500">
    <property type="component" value="Chromosome 8"/>
</dbReference>
<dbReference type="AlphaFoldDB" id="A0AB40BV82"/>
<dbReference type="Pfam" id="PF20431">
    <property type="entry name" value="E_motif"/>
    <property type="match status" value="1"/>
</dbReference>
<proteinExistence type="predicted"/>
<feature type="repeat" description="PPR" evidence="2">
    <location>
        <begin position="625"/>
        <end position="659"/>
    </location>
</feature>
<accession>A0AB40BV82</accession>